<dbReference type="EMBL" id="JAPYKO010000009">
    <property type="protein sequence ID" value="MEI9403373.1"/>
    <property type="molecule type" value="Genomic_DNA"/>
</dbReference>
<proteinExistence type="predicted"/>
<dbReference type="RefSeq" id="WP_337093764.1">
    <property type="nucleotide sequence ID" value="NZ_JAPYKO010000009.1"/>
</dbReference>
<evidence type="ECO:0000313" key="1">
    <source>
        <dbReference type="EMBL" id="MEI9403373.1"/>
    </source>
</evidence>
<accession>A0ABU8KDQ9</accession>
<comment type="caution">
    <text evidence="1">The sequence shown here is derived from an EMBL/GenBank/DDBJ whole genome shotgun (WGS) entry which is preliminary data.</text>
</comment>
<evidence type="ECO:0000313" key="2">
    <source>
        <dbReference type="Proteomes" id="UP001366503"/>
    </source>
</evidence>
<gene>
    <name evidence="1" type="ORF">O7A05_14525</name>
</gene>
<dbReference type="Proteomes" id="UP001366503">
    <property type="component" value="Unassembled WGS sequence"/>
</dbReference>
<sequence length="80" mass="8989">MNGPRDLRRGAKRFERPNPAEAIGTKSYFTYEAFGRGFALNIHRRGQPVESVLVDTEGELNRLRQTLTESGLIGWNARAA</sequence>
<keyword evidence="2" id="KW-1185">Reference proteome</keyword>
<name>A0ABU8KDQ9_9HYPH</name>
<reference evidence="1 2" key="1">
    <citation type="submission" date="2022-12" db="EMBL/GenBank/DDBJ databases">
        <authorList>
            <person name="Muema E."/>
        </authorList>
    </citation>
    <scope>NUCLEOTIDE SEQUENCE [LARGE SCALE GENOMIC DNA]</scope>
    <source>
        <strain evidence="2">1330</strain>
    </source>
</reference>
<organism evidence="1 2">
    <name type="scientific">Mesorhizobium argentiipisi</name>
    <dbReference type="NCBI Taxonomy" id="3015175"/>
    <lineage>
        <taxon>Bacteria</taxon>
        <taxon>Pseudomonadati</taxon>
        <taxon>Pseudomonadota</taxon>
        <taxon>Alphaproteobacteria</taxon>
        <taxon>Hyphomicrobiales</taxon>
        <taxon>Phyllobacteriaceae</taxon>
        <taxon>Mesorhizobium</taxon>
    </lineage>
</organism>
<protein>
    <submittedName>
        <fullName evidence="1">Uncharacterized protein</fullName>
    </submittedName>
</protein>